<dbReference type="InterPro" id="IPR042099">
    <property type="entry name" value="ANL_N_sf"/>
</dbReference>
<dbReference type="Gene3D" id="3.30.300.30">
    <property type="match status" value="1"/>
</dbReference>
<keyword evidence="6" id="KW-1185">Reference proteome</keyword>
<evidence type="ECO:0000259" key="3">
    <source>
        <dbReference type="Pfam" id="PF00501"/>
    </source>
</evidence>
<dbReference type="Proteomes" id="UP000185936">
    <property type="component" value="Unassembled WGS sequence"/>
</dbReference>
<organism evidence="5 6">
    <name type="scientific">Natronorubrum thiooxidans</name>
    <dbReference type="NCBI Taxonomy" id="308853"/>
    <lineage>
        <taxon>Archaea</taxon>
        <taxon>Methanobacteriati</taxon>
        <taxon>Methanobacteriota</taxon>
        <taxon>Stenosarchaea group</taxon>
        <taxon>Halobacteria</taxon>
        <taxon>Halobacteriales</taxon>
        <taxon>Natrialbaceae</taxon>
        <taxon>Natronorubrum</taxon>
    </lineage>
</organism>
<comment type="similarity">
    <text evidence="1">Belongs to the ATP-dependent AMP-binding enzyme family.</text>
</comment>
<dbReference type="PANTHER" id="PTHR43767:SF1">
    <property type="entry name" value="NONRIBOSOMAL PEPTIDE SYNTHASE PES1 (EUROFUNG)-RELATED"/>
    <property type="match status" value="1"/>
</dbReference>
<reference evidence="6" key="1">
    <citation type="submission" date="2017-01" db="EMBL/GenBank/DDBJ databases">
        <authorList>
            <person name="Varghese N."/>
            <person name="Submissions S."/>
        </authorList>
    </citation>
    <scope>NUCLEOTIDE SEQUENCE [LARGE SCALE GENOMIC DNA]</scope>
    <source>
        <strain evidence="6">type strain: HArc-</strain>
    </source>
</reference>
<evidence type="ECO:0000259" key="4">
    <source>
        <dbReference type="Pfam" id="PF13193"/>
    </source>
</evidence>
<dbReference type="Pfam" id="PF00501">
    <property type="entry name" value="AMP-binding"/>
    <property type="match status" value="1"/>
</dbReference>
<dbReference type="CDD" id="cd05936">
    <property type="entry name" value="FC-FACS_FadD_like"/>
    <property type="match status" value="1"/>
</dbReference>
<keyword evidence="2" id="KW-0436">Ligase</keyword>
<dbReference type="PANTHER" id="PTHR43767">
    <property type="entry name" value="LONG-CHAIN-FATTY-ACID--COA LIGASE"/>
    <property type="match status" value="1"/>
</dbReference>
<protein>
    <submittedName>
        <fullName evidence="5">Long-chain acyl-CoA synthetase</fullName>
    </submittedName>
</protein>
<dbReference type="AlphaFoldDB" id="A0A1N7GKW6"/>
<sequence length="560" mass="61843">MRRPLSDGIVETVVKIIFEHLSKEHIVYQPFCAGQPTNGQGMTNLVSAVAETVESNPDSAAIAYDGNEQTYAEFWERTGQFAQTLADCGIGEGDRVGIYLPNLPQFVTAFYGTLRAGGIIVPMNPQYKAREIRHMLGDSGAKAVVSLANLVPNVLEVQDDTDVEQIVSVGSDIDGATEFDDFLAAGTKDIVERADDDIAVQPYTSGTTGTPKGVLLTHHNLAFTTRANASVPPGGFQSSDRLIGTLPLFHIYGMSVVMNGAMYSGGTYYPVREWDSSAVMDQLRDDEITIMFAVPAMFNDIINHPDAAEYMFEALRFANSGGSSLPFEVLERFEGLWDVQLNEGYGLTETSPVTHANTKDARRKGSIGQPLEGVDAKIVDDNFEEVPRVERGPVVEAEAELQDITGELVICGPNVMKGYYGLPDANEEAFTESDGKRWFHTGDIGYWDEDTFFYIVDREKHMIITGGYNVYPHEVEELLFEHEDVMDAAVVGVPDERRGETVKAFIVPTPDADATPEDIKQYCLTNLAEYKHPRQVEFVQELPRTTTGKVQKFELRDEAE</sequence>
<dbReference type="FunFam" id="3.30.300.30:FF:000008">
    <property type="entry name" value="2,3-dihydroxybenzoate-AMP ligase"/>
    <property type="match status" value="1"/>
</dbReference>
<dbReference type="InterPro" id="IPR050237">
    <property type="entry name" value="ATP-dep_AMP-bd_enzyme"/>
</dbReference>
<evidence type="ECO:0000313" key="6">
    <source>
        <dbReference type="Proteomes" id="UP000185936"/>
    </source>
</evidence>
<evidence type="ECO:0000313" key="5">
    <source>
        <dbReference type="EMBL" id="SIS13233.1"/>
    </source>
</evidence>
<dbReference type="Pfam" id="PF13193">
    <property type="entry name" value="AMP-binding_C"/>
    <property type="match status" value="1"/>
</dbReference>
<evidence type="ECO:0000256" key="2">
    <source>
        <dbReference type="ARBA" id="ARBA00022598"/>
    </source>
</evidence>
<evidence type="ECO:0000256" key="1">
    <source>
        <dbReference type="ARBA" id="ARBA00006432"/>
    </source>
</evidence>
<accession>A0A1N7GKW6</accession>
<dbReference type="GO" id="GO:0016878">
    <property type="term" value="F:acid-thiol ligase activity"/>
    <property type="evidence" value="ECO:0007669"/>
    <property type="project" value="UniProtKB-ARBA"/>
</dbReference>
<proteinExistence type="inferred from homology"/>
<dbReference type="SUPFAM" id="SSF56801">
    <property type="entry name" value="Acetyl-CoA synthetase-like"/>
    <property type="match status" value="1"/>
</dbReference>
<dbReference type="EMBL" id="FTNR01000013">
    <property type="protein sequence ID" value="SIS13233.1"/>
    <property type="molecule type" value="Genomic_DNA"/>
</dbReference>
<dbReference type="InterPro" id="IPR000873">
    <property type="entry name" value="AMP-dep_synth/lig_dom"/>
</dbReference>
<dbReference type="Gene3D" id="3.40.50.12780">
    <property type="entry name" value="N-terminal domain of ligase-like"/>
    <property type="match status" value="1"/>
</dbReference>
<name>A0A1N7GKW6_9EURY</name>
<feature type="domain" description="AMP-dependent synthetase/ligase" evidence="3">
    <location>
        <begin position="50"/>
        <end position="420"/>
    </location>
</feature>
<dbReference type="InterPro" id="IPR045851">
    <property type="entry name" value="AMP-bd_C_sf"/>
</dbReference>
<dbReference type="InterPro" id="IPR025110">
    <property type="entry name" value="AMP-bd_C"/>
</dbReference>
<feature type="domain" description="AMP-binding enzyme C-terminal" evidence="4">
    <location>
        <begin position="474"/>
        <end position="549"/>
    </location>
</feature>
<gene>
    <name evidence="5" type="ORF">SAMN05421752_11315</name>
</gene>
<dbReference type="STRING" id="308853.SAMN05421752_11315"/>